<dbReference type="PROSITE" id="PS50053">
    <property type="entry name" value="UBIQUITIN_2"/>
    <property type="match status" value="1"/>
</dbReference>
<protein>
    <recommendedName>
        <fullName evidence="2">Ubiquitin-like domain-containing protein</fullName>
    </recommendedName>
</protein>
<dbReference type="InterPro" id="IPR029071">
    <property type="entry name" value="Ubiquitin-like_domsf"/>
</dbReference>
<evidence type="ECO:0000313" key="3">
    <source>
        <dbReference type="EMBL" id="KAL1843381.1"/>
    </source>
</evidence>
<dbReference type="Pfam" id="PF11976">
    <property type="entry name" value="Rad60-SLD"/>
    <property type="match status" value="1"/>
</dbReference>
<dbReference type="Proteomes" id="UP001583172">
    <property type="component" value="Unassembled WGS sequence"/>
</dbReference>
<dbReference type="Gene3D" id="3.10.20.90">
    <property type="entry name" value="Phosphatidylinositol 3-kinase Catalytic Subunit, Chain A, domain 1"/>
    <property type="match status" value="1"/>
</dbReference>
<feature type="compositionally biased region" description="Basic and acidic residues" evidence="1">
    <location>
        <begin position="114"/>
        <end position="125"/>
    </location>
</feature>
<dbReference type="InterPro" id="IPR000626">
    <property type="entry name" value="Ubiquitin-like_dom"/>
</dbReference>
<reference evidence="3 4" key="1">
    <citation type="journal article" date="2024" name="Commun. Biol.">
        <title>Comparative genomic analysis of thermophilic fungi reveals convergent evolutionary adaptations and gene losses.</title>
        <authorList>
            <person name="Steindorff A.S."/>
            <person name="Aguilar-Pontes M.V."/>
            <person name="Robinson A.J."/>
            <person name="Andreopoulos B."/>
            <person name="LaButti K."/>
            <person name="Kuo A."/>
            <person name="Mondo S."/>
            <person name="Riley R."/>
            <person name="Otillar R."/>
            <person name="Haridas S."/>
            <person name="Lipzen A."/>
            <person name="Grimwood J."/>
            <person name="Schmutz J."/>
            <person name="Clum A."/>
            <person name="Reid I.D."/>
            <person name="Moisan M.C."/>
            <person name="Butler G."/>
            <person name="Nguyen T.T.M."/>
            <person name="Dewar K."/>
            <person name="Conant G."/>
            <person name="Drula E."/>
            <person name="Henrissat B."/>
            <person name="Hansel C."/>
            <person name="Singer S."/>
            <person name="Hutchinson M.I."/>
            <person name="de Vries R.P."/>
            <person name="Natvig D.O."/>
            <person name="Powell A.J."/>
            <person name="Tsang A."/>
            <person name="Grigoriev I.V."/>
        </authorList>
    </citation>
    <scope>NUCLEOTIDE SEQUENCE [LARGE SCALE GENOMIC DNA]</scope>
    <source>
        <strain evidence="3 4">CBS 620.91</strain>
    </source>
</reference>
<name>A0ABR3VNI7_HUMIN</name>
<proteinExistence type="predicted"/>
<dbReference type="InterPro" id="IPR022617">
    <property type="entry name" value="Rad60/SUMO-like_dom"/>
</dbReference>
<evidence type="ECO:0000256" key="1">
    <source>
        <dbReference type="SAM" id="MobiDB-lite"/>
    </source>
</evidence>
<feature type="compositionally biased region" description="Polar residues" evidence="1">
    <location>
        <begin position="142"/>
        <end position="158"/>
    </location>
</feature>
<feature type="region of interest" description="Disordered" evidence="1">
    <location>
        <begin position="417"/>
        <end position="439"/>
    </location>
</feature>
<dbReference type="SUPFAM" id="SSF54236">
    <property type="entry name" value="Ubiquitin-like"/>
    <property type="match status" value="1"/>
</dbReference>
<organism evidence="3 4">
    <name type="scientific">Humicola insolens</name>
    <name type="common">Soft-rot fungus</name>
    <dbReference type="NCBI Taxonomy" id="85995"/>
    <lineage>
        <taxon>Eukaryota</taxon>
        <taxon>Fungi</taxon>
        <taxon>Dikarya</taxon>
        <taxon>Ascomycota</taxon>
        <taxon>Pezizomycotina</taxon>
        <taxon>Sordariomycetes</taxon>
        <taxon>Sordariomycetidae</taxon>
        <taxon>Sordariales</taxon>
        <taxon>Chaetomiaceae</taxon>
        <taxon>Mycothermus</taxon>
    </lineage>
</organism>
<feature type="domain" description="Ubiquitin-like" evidence="2">
    <location>
        <begin position="443"/>
        <end position="523"/>
    </location>
</feature>
<gene>
    <name evidence="3" type="ORF">VTJ49DRAFT_1968</name>
</gene>
<feature type="region of interest" description="Disordered" evidence="1">
    <location>
        <begin position="1"/>
        <end position="233"/>
    </location>
</feature>
<evidence type="ECO:0000313" key="4">
    <source>
        <dbReference type="Proteomes" id="UP001583172"/>
    </source>
</evidence>
<keyword evidence="4" id="KW-1185">Reference proteome</keyword>
<accession>A0ABR3VNI7</accession>
<sequence>MENEPGTQPAVAPARKRALPFKRTAPRLAESTQPNATEDDPLDLFRRSKDILPQVYDELEQEAREAEAARTSQENARKRKNSSATPDNEPPSTRRRSSTALDASQGDDDDDLIMDVKGKGKEIIPNRRPPFTPEKPIVTDATRVTRSISQHLSRTPAGSQAEPVAILDSDDDSGPEPKAATATPRSTRRTTTHPAGDSSSPIEIVESRPSNTPPKRASTKQVSDDPSLPSADDDFSEWVAKARALRAQQNQQKEAPIIKILVTSGIPAIPARHVLVTRRINQSLQPILETWPMVVRNQKLKGQIDCPDLEGLLDNPDFASSLFLTFKKRRVFGQCTLAALGVQVDAQGRLVTGSAEREGYILPGTSMSAIEGAVELEIWTEDSYAEYMRRQEARTRRALLMSDDDDDVQIVGEQDLSNGIGGTAAAPPPPPPTAATTKKPKGIRLILKSRDHEPLRMTAKPDTDVEMLIDAFRAQRGIGGEEEWEVSIWFDGEKLDEDALVADLDVDLEDVNQLEVVVKKVGG</sequence>
<evidence type="ECO:0000259" key="2">
    <source>
        <dbReference type="PROSITE" id="PS50053"/>
    </source>
</evidence>
<comment type="caution">
    <text evidence="3">The sequence shown here is derived from an EMBL/GenBank/DDBJ whole genome shotgun (WGS) entry which is preliminary data.</text>
</comment>
<dbReference type="EMBL" id="JAZGSY010000018">
    <property type="protein sequence ID" value="KAL1843381.1"/>
    <property type="molecule type" value="Genomic_DNA"/>
</dbReference>